<organism evidence="1 2">
    <name type="scientific">Scopulibacillus cellulosilyticus</name>
    <dbReference type="NCBI Taxonomy" id="2665665"/>
    <lineage>
        <taxon>Bacteria</taxon>
        <taxon>Bacillati</taxon>
        <taxon>Bacillota</taxon>
        <taxon>Bacilli</taxon>
        <taxon>Bacillales</taxon>
        <taxon>Sporolactobacillaceae</taxon>
        <taxon>Scopulibacillus</taxon>
    </lineage>
</organism>
<protein>
    <recommendedName>
        <fullName evidence="3">Asp/Glu/hydantoin racemase</fullName>
    </recommendedName>
</protein>
<reference evidence="2" key="1">
    <citation type="journal article" date="2019" name="Int. J. Syst. Evol. Microbiol.">
        <title>The Global Catalogue of Microorganisms (GCM) 10K type strain sequencing project: providing services to taxonomists for standard genome sequencing and annotation.</title>
        <authorList>
            <consortium name="The Broad Institute Genomics Platform"/>
            <consortium name="The Broad Institute Genome Sequencing Center for Infectious Disease"/>
            <person name="Wu L."/>
            <person name="Ma J."/>
        </authorList>
    </citation>
    <scope>NUCLEOTIDE SEQUENCE [LARGE SCALE GENOMIC DNA]</scope>
    <source>
        <strain evidence="2">CGMCC 1.16305</strain>
    </source>
</reference>
<gene>
    <name evidence="1" type="ORF">ACFQRG_00050</name>
</gene>
<keyword evidence="2" id="KW-1185">Reference proteome</keyword>
<dbReference type="EMBL" id="JBHTCO010000001">
    <property type="protein sequence ID" value="MFC7391403.1"/>
    <property type="molecule type" value="Genomic_DNA"/>
</dbReference>
<evidence type="ECO:0000313" key="1">
    <source>
        <dbReference type="EMBL" id="MFC7391403.1"/>
    </source>
</evidence>
<name>A0ABW2PVG3_9BACL</name>
<evidence type="ECO:0008006" key="3">
    <source>
        <dbReference type="Google" id="ProtNLM"/>
    </source>
</evidence>
<proteinExistence type="predicted"/>
<evidence type="ECO:0000313" key="2">
    <source>
        <dbReference type="Proteomes" id="UP001596505"/>
    </source>
</evidence>
<comment type="caution">
    <text evidence="1">The sequence shown here is derived from an EMBL/GenBank/DDBJ whole genome shotgun (WGS) entry which is preliminary data.</text>
</comment>
<dbReference type="RefSeq" id="WP_380962344.1">
    <property type="nucleotide sequence ID" value="NZ_JBHTCO010000001.1"/>
</dbReference>
<sequence>MKRIGCFHAHYSNIEYIEKAIEPYKFELIHFVDPGLDCMKMDSAFTETFIHRKIKSTLDWISQCHVDAILVTCTLFTAHIPDKLSYPIPIIKIDEPLFQFICENQNPQLMVFTNPSTIKGTIDQLNRYAEKQTKTIQVKPVLLENTFELIMKGKKEEYIKQVSIKLGELIKENPNKAVSAAQLSMVPAAEKVELETSTYIGNQLKFLSEYIKSFLDNLK</sequence>
<accession>A0ABW2PVG3</accession>
<dbReference type="Proteomes" id="UP001596505">
    <property type="component" value="Unassembled WGS sequence"/>
</dbReference>